<dbReference type="Proteomes" id="UP000199213">
    <property type="component" value="Unassembled WGS sequence"/>
</dbReference>
<evidence type="ECO:0000256" key="1">
    <source>
        <dbReference type="SAM" id="MobiDB-lite"/>
    </source>
</evidence>
<feature type="region of interest" description="Disordered" evidence="1">
    <location>
        <begin position="21"/>
        <end position="91"/>
    </location>
</feature>
<protein>
    <submittedName>
        <fullName evidence="2">Uncharacterized protein</fullName>
    </submittedName>
</protein>
<evidence type="ECO:0000313" key="2">
    <source>
        <dbReference type="EMBL" id="SDK61887.1"/>
    </source>
</evidence>
<keyword evidence="3" id="KW-1185">Reference proteome</keyword>
<dbReference type="RefSeq" id="WP_092629734.1">
    <property type="nucleotide sequence ID" value="NZ_FNFM01000010.1"/>
</dbReference>
<feature type="compositionally biased region" description="Basic and acidic residues" evidence="1">
    <location>
        <begin position="51"/>
        <end position="64"/>
    </location>
</feature>
<name>A0A1G9DDK6_ACTMZ</name>
<reference evidence="3" key="1">
    <citation type="submission" date="2016-10" db="EMBL/GenBank/DDBJ databases">
        <authorList>
            <person name="Varghese N."/>
            <person name="Submissions S."/>
        </authorList>
    </citation>
    <scope>NUCLEOTIDE SEQUENCE [LARGE SCALE GENOMIC DNA]</scope>
    <source>
        <strain evidence="3">DSM 45460</strain>
    </source>
</reference>
<accession>A0A1G9DDK6</accession>
<evidence type="ECO:0000313" key="3">
    <source>
        <dbReference type="Proteomes" id="UP000199213"/>
    </source>
</evidence>
<feature type="compositionally biased region" description="Basic and acidic residues" evidence="1">
    <location>
        <begin position="72"/>
        <end position="91"/>
    </location>
</feature>
<dbReference type="OrthoDB" id="3431870at2"/>
<dbReference type="EMBL" id="FNFM01000010">
    <property type="protein sequence ID" value="SDK61887.1"/>
    <property type="molecule type" value="Genomic_DNA"/>
</dbReference>
<organism evidence="2 3">
    <name type="scientific">Actinopolyspora mzabensis</name>
    <dbReference type="NCBI Taxonomy" id="995066"/>
    <lineage>
        <taxon>Bacteria</taxon>
        <taxon>Bacillati</taxon>
        <taxon>Actinomycetota</taxon>
        <taxon>Actinomycetes</taxon>
        <taxon>Actinopolysporales</taxon>
        <taxon>Actinopolysporaceae</taxon>
        <taxon>Actinopolyspora</taxon>
    </lineage>
</organism>
<gene>
    <name evidence="2" type="ORF">SAMN04487820_11020</name>
</gene>
<dbReference type="AlphaFoldDB" id="A0A1G9DDK6"/>
<sequence>MNDSGESDLGFTSTLRAEELRFHEKPSVGVRFHGTSEHESASERTNFPEPVEPRTTYRDVRIDYRLTATAQDPHEENQGESRTRRSDEERS</sequence>
<proteinExistence type="predicted"/>